<name>A0A417Z6I2_9MICO</name>
<comment type="subcellular location">
    <subcellularLocation>
        <location evidence="1">Membrane</location>
        <topology evidence="1">Multi-pass membrane protein</topology>
    </subcellularLocation>
</comment>
<keyword evidence="2" id="KW-0328">Glycosyltransferase</keyword>
<dbReference type="RefSeq" id="WP_118913232.1">
    <property type="nucleotide sequence ID" value="NZ_CBCRVH010000008.1"/>
</dbReference>
<evidence type="ECO:0000256" key="4">
    <source>
        <dbReference type="ARBA" id="ARBA00022692"/>
    </source>
</evidence>
<proteinExistence type="inferred from homology"/>
<evidence type="ECO:0000256" key="6">
    <source>
        <dbReference type="ARBA" id="ARBA00023136"/>
    </source>
</evidence>
<reference evidence="9 10" key="1">
    <citation type="submission" date="2018-08" db="EMBL/GenBank/DDBJ databases">
        <title>Whole genome sequence analysis of Dermacoccus abyssi bacteria isolated from Deep Mariana trench Micromonospora spp reveals genes involved in the environmental adaptation and production of secondary metabolites.</title>
        <authorList>
            <person name="Abdel-Mageed W.M."/>
            <person name="Lehri B."/>
            <person name="Nouioui I."/>
            <person name="Goodfellow I."/>
            <person name="Jaspars M."/>
            <person name="Karlyshev A."/>
        </authorList>
    </citation>
    <scope>NUCLEOTIDE SEQUENCE [LARGE SCALE GENOMIC DNA]</scope>
    <source>
        <strain evidence="9 10">MT1.1</strain>
    </source>
</reference>
<evidence type="ECO:0000256" key="5">
    <source>
        <dbReference type="ARBA" id="ARBA00022989"/>
    </source>
</evidence>
<evidence type="ECO:0000256" key="3">
    <source>
        <dbReference type="ARBA" id="ARBA00022679"/>
    </source>
</evidence>
<dbReference type="AlphaFoldDB" id="A0A417Z6I2"/>
<keyword evidence="4 8" id="KW-0812">Transmembrane</keyword>
<dbReference type="Proteomes" id="UP000285376">
    <property type="component" value="Unassembled WGS sequence"/>
</dbReference>
<dbReference type="NCBIfam" id="NF038066">
    <property type="entry name" value="MptB"/>
    <property type="match status" value="1"/>
</dbReference>
<evidence type="ECO:0000313" key="10">
    <source>
        <dbReference type="Proteomes" id="UP000285376"/>
    </source>
</evidence>
<dbReference type="GO" id="GO:0016757">
    <property type="term" value="F:glycosyltransferase activity"/>
    <property type="evidence" value="ECO:0007669"/>
    <property type="project" value="UniProtKB-KW"/>
</dbReference>
<sequence>MRAPTLPGTLVSRGVCGSVLLLLAGLVLNELPPSPVRFLVAPLQWLGTNAPGRFLALVVTLIGVALLTHAWVSLVRTPAEGSADERVRHVRGVTLRWMAPLLIAPPLFSHDGWSYMAQGAVAASGRDPYTISPGEMPELLTSMVDPIWRYTPTPYGPIPIIWGALTREVFGDPTLLLLLQRVPALIGLALTGWAVPRLARHLGIDPARATALAIASPFVLVHAVGGLHNDALVMGLVAAAFVFAAERRWVIGVVLVGLAAAVKFTAVVAVVPVVLVSLPGAVRVPGRFVRLAAGGLIAAATVAASGIPYGLGLGWVKVLSVPGVVVTPASAPTAVGVVLEWLLAQTGSGLEMYAVPVVRSLGMALAVALVIVLALTRPTGDLKAGLATCIGVFAAVVLLAPVVQSWYALAVVPAAALLLLERRRTRRALFLGAALAFLAPLDSEMAGGSLLAAGLVVLGLTIVRGVRAGDSRPVADA</sequence>
<comment type="caution">
    <text evidence="9">The sequence shown here is derived from an EMBL/GenBank/DDBJ whole genome shotgun (WGS) entry which is preliminary data.</text>
</comment>
<dbReference type="EMBL" id="QWLM01000006">
    <property type="protein sequence ID" value="RHW46210.1"/>
    <property type="molecule type" value="Genomic_DNA"/>
</dbReference>
<keyword evidence="5 8" id="KW-1133">Transmembrane helix</keyword>
<keyword evidence="3" id="KW-0808">Transferase</keyword>
<evidence type="ECO:0000256" key="2">
    <source>
        <dbReference type="ARBA" id="ARBA00022676"/>
    </source>
</evidence>
<dbReference type="Pfam" id="PF26314">
    <property type="entry name" value="MptA_B_family"/>
    <property type="match status" value="1"/>
</dbReference>
<keyword evidence="6 8" id="KW-0472">Membrane</keyword>
<organism evidence="9 10">
    <name type="scientific">Dermacoccus abyssi</name>
    <dbReference type="NCBI Taxonomy" id="322596"/>
    <lineage>
        <taxon>Bacteria</taxon>
        <taxon>Bacillati</taxon>
        <taxon>Actinomycetota</taxon>
        <taxon>Actinomycetes</taxon>
        <taxon>Micrococcales</taxon>
        <taxon>Dermacoccaceae</taxon>
        <taxon>Dermacoccus</taxon>
    </lineage>
</organism>
<evidence type="ECO:0000256" key="7">
    <source>
        <dbReference type="ARBA" id="ARBA00043987"/>
    </source>
</evidence>
<comment type="similarity">
    <text evidence="7">Belongs to the MptA/B family.</text>
</comment>
<feature type="transmembrane region" description="Helical" evidence="8">
    <location>
        <begin position="382"/>
        <end position="399"/>
    </location>
</feature>
<dbReference type="InterPro" id="IPR049829">
    <property type="entry name" value="MptA/B-like"/>
</dbReference>
<protein>
    <recommendedName>
        <fullName evidence="11">DUF2029 domain-containing protein</fullName>
    </recommendedName>
</protein>
<gene>
    <name evidence="9" type="ORF">D1832_07080</name>
</gene>
<evidence type="ECO:0000256" key="1">
    <source>
        <dbReference type="ARBA" id="ARBA00004141"/>
    </source>
</evidence>
<feature type="transmembrane region" description="Helical" evidence="8">
    <location>
        <begin position="249"/>
        <end position="276"/>
    </location>
</feature>
<feature type="transmembrane region" description="Helical" evidence="8">
    <location>
        <begin position="353"/>
        <end position="375"/>
    </location>
</feature>
<feature type="transmembrane region" description="Helical" evidence="8">
    <location>
        <begin position="53"/>
        <end position="72"/>
    </location>
</feature>
<dbReference type="GO" id="GO:0016020">
    <property type="term" value="C:membrane"/>
    <property type="evidence" value="ECO:0007669"/>
    <property type="project" value="UniProtKB-SubCell"/>
</dbReference>
<evidence type="ECO:0000256" key="8">
    <source>
        <dbReference type="SAM" id="Phobius"/>
    </source>
</evidence>
<accession>A0A417Z6I2</accession>
<feature type="transmembrane region" description="Helical" evidence="8">
    <location>
        <begin position="288"/>
        <end position="311"/>
    </location>
</feature>
<evidence type="ECO:0000313" key="9">
    <source>
        <dbReference type="EMBL" id="RHW46210.1"/>
    </source>
</evidence>
<feature type="transmembrane region" description="Helical" evidence="8">
    <location>
        <begin position="449"/>
        <end position="466"/>
    </location>
</feature>
<evidence type="ECO:0008006" key="11">
    <source>
        <dbReference type="Google" id="ProtNLM"/>
    </source>
</evidence>